<accession>A0A7J4MVC0</accession>
<dbReference type="Proteomes" id="UP000538031">
    <property type="component" value="Unassembled WGS sequence"/>
</dbReference>
<keyword evidence="1" id="KW-1133">Transmembrane helix</keyword>
<dbReference type="EMBL" id="DUHT01000035">
    <property type="protein sequence ID" value="HIH64607.1"/>
    <property type="molecule type" value="Genomic_DNA"/>
</dbReference>
<feature type="transmembrane region" description="Helical" evidence="1">
    <location>
        <begin position="67"/>
        <end position="85"/>
    </location>
</feature>
<protein>
    <submittedName>
        <fullName evidence="2">Uncharacterized protein</fullName>
    </submittedName>
</protein>
<evidence type="ECO:0000256" key="1">
    <source>
        <dbReference type="SAM" id="Phobius"/>
    </source>
</evidence>
<keyword evidence="1" id="KW-0812">Transmembrane</keyword>
<name>A0A7J4MVC0_METTF</name>
<evidence type="ECO:0000313" key="3">
    <source>
        <dbReference type="Proteomes" id="UP000538031"/>
    </source>
</evidence>
<gene>
    <name evidence="2" type="ORF">HA285_03280</name>
</gene>
<comment type="caution">
    <text evidence="2">The sequence shown here is derived from an EMBL/GenBank/DDBJ whole genome shotgun (WGS) entry which is preliminary data.</text>
</comment>
<feature type="transmembrane region" description="Helical" evidence="1">
    <location>
        <begin position="12"/>
        <end position="29"/>
    </location>
</feature>
<organism evidence="2 3">
    <name type="scientific">Methanothermobacter thermautotrophicus</name>
    <name type="common">Methanobacterium thermoformicicum</name>
    <dbReference type="NCBI Taxonomy" id="145262"/>
    <lineage>
        <taxon>Archaea</taxon>
        <taxon>Methanobacteriati</taxon>
        <taxon>Methanobacteriota</taxon>
        <taxon>Methanomada group</taxon>
        <taxon>Methanobacteria</taxon>
        <taxon>Methanobacteriales</taxon>
        <taxon>Methanobacteriaceae</taxon>
        <taxon>Methanothermobacter</taxon>
    </lineage>
</organism>
<sequence length="94" mass="11112">MIPFGREFQVAQFIAAFITGMSFLYMLRVSMHDSRWIYMTLAVLMLFIATVNGFLREISDFDLFRLAEWFFIMLASLLFFYATLISKRKLEAET</sequence>
<reference evidence="3" key="1">
    <citation type="journal article" date="2020" name="bioRxiv">
        <title>A rank-normalized archaeal taxonomy based on genome phylogeny resolves widespread incomplete and uneven classifications.</title>
        <authorList>
            <person name="Rinke C."/>
            <person name="Chuvochina M."/>
            <person name="Mussig A.J."/>
            <person name="Chaumeil P.-A."/>
            <person name="Waite D.W."/>
            <person name="Whitman W.B."/>
            <person name="Parks D.H."/>
            <person name="Hugenholtz P."/>
        </authorList>
    </citation>
    <scope>NUCLEOTIDE SEQUENCE [LARGE SCALE GENOMIC DNA]</scope>
</reference>
<dbReference type="AlphaFoldDB" id="A0A7J4MVC0"/>
<evidence type="ECO:0000313" key="2">
    <source>
        <dbReference type="EMBL" id="HIH64607.1"/>
    </source>
</evidence>
<proteinExistence type="predicted"/>
<feature type="transmembrane region" description="Helical" evidence="1">
    <location>
        <begin position="36"/>
        <end position="55"/>
    </location>
</feature>
<keyword evidence="1" id="KW-0472">Membrane</keyword>